<comment type="pathway">
    <text evidence="1">Pyrimidine metabolism; dTTP biosynthesis.</text>
</comment>
<dbReference type="PANTHER" id="PTHR34934">
    <property type="entry name" value="FLAVIN-DEPENDENT THYMIDYLATE SYNTHASE"/>
    <property type="match status" value="1"/>
</dbReference>
<protein>
    <recommendedName>
        <fullName evidence="1">Flavin-dependent thymidylate synthase</fullName>
        <shortName evidence="1">FDTS</shortName>
        <ecNumber evidence="1">2.1.1.148</ecNumber>
    </recommendedName>
    <alternativeName>
        <fullName evidence="1">FAD-dependent thymidylate synthase</fullName>
    </alternativeName>
    <alternativeName>
        <fullName evidence="1">Thymidylate synthase ThyX</fullName>
        <shortName evidence="1">TS</shortName>
        <shortName evidence="1">TSase</shortName>
    </alternativeName>
</protein>
<feature type="binding site" evidence="1">
    <location>
        <position position="213"/>
    </location>
    <ligand>
        <name>dUMP</name>
        <dbReference type="ChEBI" id="CHEBI:246422"/>
        <note>ligand shared between dimeric partners</note>
    </ligand>
</feature>
<evidence type="ECO:0000256" key="1">
    <source>
        <dbReference type="HAMAP-Rule" id="MF_01408"/>
    </source>
</evidence>
<reference evidence="2 3" key="1">
    <citation type="journal article" date="2015" name="Nature">
        <title>rRNA introns, odd ribosomes, and small enigmatic genomes across a large radiation of phyla.</title>
        <authorList>
            <person name="Brown C.T."/>
            <person name="Hug L.A."/>
            <person name="Thomas B.C."/>
            <person name="Sharon I."/>
            <person name="Castelle C.J."/>
            <person name="Singh A."/>
            <person name="Wilkins M.J."/>
            <person name="Williams K.H."/>
            <person name="Banfield J.F."/>
        </authorList>
    </citation>
    <scope>NUCLEOTIDE SEQUENCE [LARGE SCALE GENOMIC DNA]</scope>
</reference>
<dbReference type="GO" id="GO:0050660">
    <property type="term" value="F:flavin adenine dinucleotide binding"/>
    <property type="evidence" value="ECO:0007669"/>
    <property type="project" value="UniProtKB-UniRule"/>
</dbReference>
<dbReference type="GO" id="GO:0006235">
    <property type="term" value="P:dTTP biosynthetic process"/>
    <property type="evidence" value="ECO:0007669"/>
    <property type="project" value="UniProtKB-UniRule"/>
</dbReference>
<dbReference type="SUPFAM" id="SSF69796">
    <property type="entry name" value="Thymidylate synthase-complementing protein Thy1"/>
    <property type="match status" value="1"/>
</dbReference>
<feature type="binding site" description="in other chain" evidence="1">
    <location>
        <begin position="114"/>
        <end position="118"/>
    </location>
    <ligand>
        <name>dUMP</name>
        <dbReference type="ChEBI" id="CHEBI:246422"/>
        <note>ligand shared between dimeric partners</note>
    </ligand>
</feature>
<organism evidence="2 3">
    <name type="scientific">Candidatus Yanofskybacteria bacterium GW2011_GWE2_40_11</name>
    <dbReference type="NCBI Taxonomy" id="1619033"/>
    <lineage>
        <taxon>Bacteria</taxon>
        <taxon>Candidatus Yanofskyibacteriota</taxon>
    </lineage>
</organism>
<comment type="caution">
    <text evidence="2">The sequence shown here is derived from an EMBL/GenBank/DDBJ whole genome shotgun (WGS) entry which is preliminary data.</text>
</comment>
<dbReference type="PATRIC" id="fig|1619033.3.peg.306"/>
<evidence type="ECO:0000313" key="3">
    <source>
        <dbReference type="Proteomes" id="UP000034072"/>
    </source>
</evidence>
<dbReference type="CDD" id="cd20175">
    <property type="entry name" value="ThyX"/>
    <property type="match status" value="1"/>
</dbReference>
<dbReference type="AlphaFoldDB" id="A0A0G0QU90"/>
<feature type="active site" description="Involved in ionization of N3 of dUMP, leading to its activation" evidence="1">
    <location>
        <position position="213"/>
    </location>
</feature>
<feature type="binding site" evidence="1">
    <location>
        <position position="114"/>
    </location>
    <ligand>
        <name>FAD</name>
        <dbReference type="ChEBI" id="CHEBI:57692"/>
        <note>ligand shared between neighboring subunits</note>
    </ligand>
</feature>
<keyword evidence="1" id="KW-0274">FAD</keyword>
<keyword evidence="1" id="KW-0285">Flavoprotein</keyword>
<dbReference type="NCBIfam" id="TIGR02170">
    <property type="entry name" value="thyX"/>
    <property type="match status" value="1"/>
</dbReference>
<keyword evidence="1" id="KW-0489">Methyltransferase</keyword>
<keyword evidence="1" id="KW-0808">Transferase</keyword>
<feature type="binding site" evidence="1">
    <location>
        <begin position="106"/>
        <end position="108"/>
    </location>
    <ligand>
        <name>FAD</name>
        <dbReference type="ChEBI" id="CHEBI:57692"/>
        <note>ligand shared between neighboring subunits</note>
    </ligand>
</feature>
<comment type="function">
    <text evidence="1">Catalyzes the reductive methylation of 2'-deoxyuridine-5'-monophosphate (dUMP) to 2'-deoxythymidine-5'-monophosphate (dTMP) while utilizing 5,10-methylenetetrahydrofolate (mTHF) as the methyl donor, and NADPH and FADH(2) as the reductant.</text>
</comment>
<dbReference type="Pfam" id="PF02511">
    <property type="entry name" value="Thy1"/>
    <property type="match status" value="1"/>
</dbReference>
<comment type="caution">
    <text evidence="1">Lacks conserved residue(s) required for the propagation of feature annotation.</text>
</comment>
<dbReference type="GO" id="GO:0004799">
    <property type="term" value="F:thymidylate synthase activity"/>
    <property type="evidence" value="ECO:0007669"/>
    <property type="project" value="TreeGrafter"/>
</dbReference>
<dbReference type="InterPro" id="IPR003669">
    <property type="entry name" value="Thymidylate_synthase_ThyX"/>
</dbReference>
<dbReference type="Gene3D" id="3.30.1360.170">
    <property type="match status" value="1"/>
</dbReference>
<dbReference type="GO" id="GO:0032259">
    <property type="term" value="P:methylation"/>
    <property type="evidence" value="ECO:0007669"/>
    <property type="project" value="UniProtKB-KW"/>
</dbReference>
<comment type="cofactor">
    <cofactor evidence="1">
        <name>FAD</name>
        <dbReference type="ChEBI" id="CHEBI:57692"/>
    </cofactor>
    <text evidence="1">Binds 4 FAD per tetramer. Each FAD binding site is formed by three monomers.</text>
</comment>
<dbReference type="Proteomes" id="UP000034072">
    <property type="component" value="Unassembled WGS sequence"/>
</dbReference>
<comment type="catalytic activity">
    <reaction evidence="1">
        <text>dUMP + (6R)-5,10-methylene-5,6,7,8-tetrahydrofolate + NADPH + H(+) = dTMP + (6S)-5,6,7,8-tetrahydrofolate + NADP(+)</text>
        <dbReference type="Rhea" id="RHEA:29043"/>
        <dbReference type="ChEBI" id="CHEBI:15378"/>
        <dbReference type="ChEBI" id="CHEBI:15636"/>
        <dbReference type="ChEBI" id="CHEBI:57453"/>
        <dbReference type="ChEBI" id="CHEBI:57783"/>
        <dbReference type="ChEBI" id="CHEBI:58349"/>
        <dbReference type="ChEBI" id="CHEBI:63528"/>
        <dbReference type="ChEBI" id="CHEBI:246422"/>
        <dbReference type="EC" id="2.1.1.148"/>
    </reaction>
</comment>
<accession>A0A0G0QU90</accession>
<dbReference type="GO" id="GO:0050797">
    <property type="term" value="F:thymidylate synthase (FAD) activity"/>
    <property type="evidence" value="ECO:0007669"/>
    <property type="project" value="UniProtKB-UniRule"/>
</dbReference>
<dbReference type="GO" id="GO:0006231">
    <property type="term" value="P:dTMP biosynthetic process"/>
    <property type="evidence" value="ECO:0007669"/>
    <property type="project" value="UniProtKB-UniRule"/>
</dbReference>
<dbReference type="PANTHER" id="PTHR34934:SF1">
    <property type="entry name" value="FLAVIN-DEPENDENT THYMIDYLATE SYNTHASE"/>
    <property type="match status" value="1"/>
</dbReference>
<keyword evidence="1" id="KW-0545">Nucleotide biosynthesis</keyword>
<name>A0A0G0QU90_9BACT</name>
<feature type="binding site" evidence="1">
    <location>
        <position position="208"/>
    </location>
    <ligand>
        <name>FAD</name>
        <dbReference type="ChEBI" id="CHEBI:57692"/>
        <note>ligand shared between neighboring subunits</note>
    </ligand>
</feature>
<keyword evidence="1" id="KW-0521">NADP</keyword>
<gene>
    <name evidence="1" type="primary">thyX</name>
    <name evidence="2" type="ORF">UT75_C0003G0046</name>
</gene>
<comment type="similarity">
    <text evidence="1">Belongs to the thymidylate synthase ThyX family.</text>
</comment>
<dbReference type="EC" id="2.1.1.148" evidence="1"/>
<proteinExistence type="inferred from homology"/>
<comment type="subunit">
    <text evidence="1">Homotetramer.</text>
</comment>
<feature type="binding site" evidence="1">
    <location>
        <begin position="103"/>
        <end position="106"/>
    </location>
    <ligand>
        <name>dUMP</name>
        <dbReference type="ChEBI" id="CHEBI:246422"/>
        <note>ligand shared between dimeric partners</note>
    </ligand>
</feature>
<dbReference type="GO" id="GO:0070402">
    <property type="term" value="F:NADPH binding"/>
    <property type="evidence" value="ECO:0007669"/>
    <property type="project" value="TreeGrafter"/>
</dbReference>
<sequence>MIILPDRINEQANSTLRPISIGAEKWLYRPIQCLDHGYVYLVDYMGNDEAIAEAARTSYGKGTKQIRRDRGLIRYLRRHVHTGPSEMVEFKFHCKMPIFVARQWIRHRTANVNEYSGRYSEMLDEFYLPSPEVIRRQSKTNRQGRGDELDPETQATVLELLKSEYEGQFKGYKKLLELDVAKELARIGLSLASYTQWYWKLDLHNLMHFLRLRLDAHAQYEIRVYAQAMATIINDAVPASFEAFEDYQLYALTFSRLELDILSQNQWPKDQADILKIGEDTFGDRLEAQEFLEKLRRVNFVI</sequence>
<evidence type="ECO:0000313" key="2">
    <source>
        <dbReference type="EMBL" id="KKR40916.1"/>
    </source>
</evidence>
<dbReference type="HAMAP" id="MF_01408">
    <property type="entry name" value="ThyX"/>
    <property type="match status" value="1"/>
</dbReference>
<feature type="binding site" description="in other chain" evidence="1">
    <location>
        <position position="186"/>
    </location>
    <ligand>
        <name>dUMP</name>
        <dbReference type="ChEBI" id="CHEBI:246422"/>
        <note>ligand shared between dimeric partners</note>
    </ligand>
</feature>
<dbReference type="InterPro" id="IPR036098">
    <property type="entry name" value="Thymidylate_synthase_ThyX_sf"/>
</dbReference>
<dbReference type="PROSITE" id="PS51331">
    <property type="entry name" value="THYX"/>
    <property type="match status" value="1"/>
</dbReference>
<dbReference type="UniPathway" id="UPA00575"/>
<dbReference type="EMBL" id="LBXZ01000003">
    <property type="protein sequence ID" value="KKR40916.1"/>
    <property type="molecule type" value="Genomic_DNA"/>
</dbReference>
<feature type="binding site" evidence="1">
    <location>
        <begin position="202"/>
        <end position="204"/>
    </location>
    <ligand>
        <name>FAD</name>
        <dbReference type="ChEBI" id="CHEBI:57692"/>
        <note>ligand shared between neighboring subunits</note>
    </ligand>
</feature>